<dbReference type="EMBL" id="FWXJ01000003">
    <property type="protein sequence ID" value="SMC36501.1"/>
    <property type="molecule type" value="Genomic_DNA"/>
</dbReference>
<keyword evidence="4" id="KW-0472">Membrane</keyword>
<dbReference type="Pfam" id="PF07963">
    <property type="entry name" value="N_methyl"/>
    <property type="match status" value="1"/>
</dbReference>
<comment type="similarity">
    <text evidence="1 3">Belongs to the N-Me-Phe pilin family.</text>
</comment>
<keyword evidence="4" id="KW-0812">Transmembrane</keyword>
<dbReference type="PANTHER" id="PTHR30093:SF34">
    <property type="entry name" value="PREPILIN PEPTIDASE-DEPENDENT PROTEIN D"/>
    <property type="match status" value="1"/>
</dbReference>
<dbReference type="NCBIfam" id="TIGR02532">
    <property type="entry name" value="IV_pilin_GFxxxE"/>
    <property type="match status" value="1"/>
</dbReference>
<dbReference type="PROSITE" id="PS00409">
    <property type="entry name" value="PROKAR_NTER_METHYL"/>
    <property type="match status" value="1"/>
</dbReference>
<dbReference type="GO" id="GO:0007155">
    <property type="term" value="P:cell adhesion"/>
    <property type="evidence" value="ECO:0007669"/>
    <property type="project" value="InterPro"/>
</dbReference>
<dbReference type="InterPro" id="IPR012902">
    <property type="entry name" value="N_methyl_site"/>
</dbReference>
<keyword evidence="4" id="KW-1133">Transmembrane helix</keyword>
<keyword evidence="2" id="KW-0488">Methylation</keyword>
<evidence type="ECO:0000313" key="6">
    <source>
        <dbReference type="Proteomes" id="UP000192708"/>
    </source>
</evidence>
<sequence length="166" mass="17673">MMKKIVITNLKQESGFTLIELMVVVAIIAILASIAVPQYQEYIARGRVAEGLSLASSAKMIVSEAYAANGPSSMVEATKNSFKFKPTTGVNDITIEDTGAILIEFSDAVAPAEHNLLILYPSNNPKLDSSAIDLANKKLAEAWAGGWSCKGNGATISKKLLPAECR</sequence>
<feature type="transmembrane region" description="Helical" evidence="4">
    <location>
        <begin position="21"/>
        <end position="39"/>
    </location>
</feature>
<dbReference type="GO" id="GO:0044096">
    <property type="term" value="C:type IV pilus"/>
    <property type="evidence" value="ECO:0007669"/>
    <property type="project" value="TreeGrafter"/>
</dbReference>
<organism evidence="5 6">
    <name type="scientific">Polynucleobacter kasalickyi</name>
    <dbReference type="NCBI Taxonomy" id="1938817"/>
    <lineage>
        <taxon>Bacteria</taxon>
        <taxon>Pseudomonadati</taxon>
        <taxon>Pseudomonadota</taxon>
        <taxon>Betaproteobacteria</taxon>
        <taxon>Burkholderiales</taxon>
        <taxon>Burkholderiaceae</taxon>
        <taxon>Polynucleobacter</taxon>
    </lineage>
</organism>
<dbReference type="InterPro" id="IPR001082">
    <property type="entry name" value="Pilin"/>
</dbReference>
<keyword evidence="3" id="KW-0281">Fimbrium</keyword>
<dbReference type="InterPro" id="IPR045584">
    <property type="entry name" value="Pilin-like"/>
</dbReference>
<dbReference type="SUPFAM" id="SSF54523">
    <property type="entry name" value="Pili subunits"/>
    <property type="match status" value="1"/>
</dbReference>
<dbReference type="Pfam" id="PF00114">
    <property type="entry name" value="Pilin"/>
    <property type="match status" value="1"/>
</dbReference>
<reference evidence="5 6" key="1">
    <citation type="submission" date="2017-04" db="EMBL/GenBank/DDBJ databases">
        <authorList>
            <person name="Afonso C.L."/>
            <person name="Miller P.J."/>
            <person name="Scott M.A."/>
            <person name="Spackman E."/>
            <person name="Goraichik I."/>
            <person name="Dimitrov K.M."/>
            <person name="Suarez D.L."/>
            <person name="Swayne D.E."/>
        </authorList>
    </citation>
    <scope>NUCLEOTIDE SEQUENCE [LARGE SCALE GENOMIC DNA]</scope>
    <source>
        <strain evidence="5 6">VK13</strain>
    </source>
</reference>
<evidence type="ECO:0000256" key="4">
    <source>
        <dbReference type="SAM" id="Phobius"/>
    </source>
</evidence>
<accession>A0A1W1YL15</accession>
<evidence type="ECO:0000313" key="5">
    <source>
        <dbReference type="EMBL" id="SMC36501.1"/>
    </source>
</evidence>
<evidence type="ECO:0000256" key="1">
    <source>
        <dbReference type="ARBA" id="ARBA00005233"/>
    </source>
</evidence>
<dbReference type="AlphaFoldDB" id="A0A1W1YL15"/>
<name>A0A1W1YL15_9BURK</name>
<evidence type="ECO:0000256" key="3">
    <source>
        <dbReference type="RuleBase" id="RU000389"/>
    </source>
</evidence>
<dbReference type="PANTHER" id="PTHR30093">
    <property type="entry name" value="GENERAL SECRETION PATHWAY PROTEIN G"/>
    <property type="match status" value="1"/>
</dbReference>
<dbReference type="Proteomes" id="UP000192708">
    <property type="component" value="Unassembled WGS sequence"/>
</dbReference>
<gene>
    <name evidence="5" type="ORF">SAMN06296008_103140</name>
</gene>
<dbReference type="Gene3D" id="3.30.700.10">
    <property type="entry name" value="Glycoprotein, Type 4 Pilin"/>
    <property type="match status" value="1"/>
</dbReference>
<keyword evidence="6" id="KW-1185">Reference proteome</keyword>
<protein>
    <submittedName>
        <fullName evidence="5">Type IV pilus assembly protein PilA</fullName>
    </submittedName>
</protein>
<evidence type="ECO:0000256" key="2">
    <source>
        <dbReference type="ARBA" id="ARBA00022481"/>
    </source>
</evidence>
<dbReference type="STRING" id="1938817.SAMN06296008_103140"/>
<proteinExistence type="inferred from homology"/>
<dbReference type="GO" id="GO:0043107">
    <property type="term" value="P:type IV pilus-dependent motility"/>
    <property type="evidence" value="ECO:0007669"/>
    <property type="project" value="TreeGrafter"/>
</dbReference>